<keyword evidence="2" id="KW-1185">Reference proteome</keyword>
<protein>
    <submittedName>
        <fullName evidence="1">Uncharacterized protein</fullName>
    </submittedName>
</protein>
<dbReference type="EMBL" id="CALNXJ010000044">
    <property type="protein sequence ID" value="CAH3148478.1"/>
    <property type="molecule type" value="Genomic_DNA"/>
</dbReference>
<proteinExistence type="predicted"/>
<evidence type="ECO:0000313" key="2">
    <source>
        <dbReference type="Proteomes" id="UP001159428"/>
    </source>
</evidence>
<comment type="caution">
    <text evidence="1">The sequence shown here is derived from an EMBL/GenBank/DDBJ whole genome shotgun (WGS) entry which is preliminary data.</text>
</comment>
<accession>A0AAU9XHL5</accession>
<dbReference type="Proteomes" id="UP001159428">
    <property type="component" value="Unassembled WGS sequence"/>
</dbReference>
<name>A0AAU9XHL5_9CNID</name>
<dbReference type="AlphaFoldDB" id="A0AAU9XHL5"/>
<sequence length="241" mass="27286">MDRKRQTCIGQDLCFCTPFSVKGSELRKTEVLHSKLGKNISLQMWTPKTSVVVVPPDLKIKGVCLAHERKQAHTIPVTKITASEGQSDIAQIDISRIESNFGEQKHDVNNGKKGNMLLTVLEASLKKKLNPEYIHILPWRLNRSTVVRSAQYNGASKQFRLYPGQSLKEERLPAELKFGVRNPRKSNSAACKKSEVLRTKAEVNPYRGKLEPLLLREKPSKNLHEELVREEAREFTGTLCT</sequence>
<gene>
    <name evidence="1" type="ORF">PMEA_00023908</name>
</gene>
<reference evidence="1 2" key="1">
    <citation type="submission" date="2022-05" db="EMBL/GenBank/DDBJ databases">
        <authorList>
            <consortium name="Genoscope - CEA"/>
            <person name="William W."/>
        </authorList>
    </citation>
    <scope>NUCLEOTIDE SEQUENCE [LARGE SCALE GENOMIC DNA]</scope>
</reference>
<organism evidence="1 2">
    <name type="scientific">Pocillopora meandrina</name>
    <dbReference type="NCBI Taxonomy" id="46732"/>
    <lineage>
        <taxon>Eukaryota</taxon>
        <taxon>Metazoa</taxon>
        <taxon>Cnidaria</taxon>
        <taxon>Anthozoa</taxon>
        <taxon>Hexacorallia</taxon>
        <taxon>Scleractinia</taxon>
        <taxon>Astrocoeniina</taxon>
        <taxon>Pocilloporidae</taxon>
        <taxon>Pocillopora</taxon>
    </lineage>
</organism>
<evidence type="ECO:0000313" key="1">
    <source>
        <dbReference type="EMBL" id="CAH3148478.1"/>
    </source>
</evidence>